<dbReference type="InterPro" id="IPR013046">
    <property type="entry name" value="GpV/Gp45"/>
</dbReference>
<gene>
    <name evidence="2" type="ORF">GCM10007877_30830</name>
</gene>
<dbReference type="Gene3D" id="2.40.50.230">
    <property type="entry name" value="Gp5 N-terminal domain"/>
    <property type="match status" value="1"/>
</dbReference>
<dbReference type="Proteomes" id="UP001156870">
    <property type="component" value="Unassembled WGS sequence"/>
</dbReference>
<evidence type="ECO:0000259" key="1">
    <source>
        <dbReference type="Pfam" id="PF04717"/>
    </source>
</evidence>
<organism evidence="2 3">
    <name type="scientific">Marinibactrum halimedae</name>
    <dbReference type="NCBI Taxonomy" id="1444977"/>
    <lineage>
        <taxon>Bacteria</taxon>
        <taxon>Pseudomonadati</taxon>
        <taxon>Pseudomonadota</taxon>
        <taxon>Gammaproteobacteria</taxon>
        <taxon>Cellvibrionales</taxon>
        <taxon>Cellvibrionaceae</taxon>
        <taxon>Marinibactrum</taxon>
    </lineage>
</organism>
<dbReference type="NCBIfam" id="TIGR01644">
    <property type="entry name" value="phage_P2_V"/>
    <property type="match status" value="1"/>
</dbReference>
<dbReference type="EMBL" id="BSPD01000075">
    <property type="protein sequence ID" value="GLS27364.1"/>
    <property type="molecule type" value="Genomic_DNA"/>
</dbReference>
<dbReference type="Gene3D" id="6.20.150.10">
    <property type="match status" value="1"/>
</dbReference>
<sequence>MSINEQEDELDFFTNEEDGDVKILAKLDHHEAMLGGMVRIGTVVSEGSKDPKAPDDIPRVLVHIGGKTQGSFIRTWMPWSSARAGYDGEWWVPEKDEQVIVVAPSGNLALGVIVGSLFRGALTFESDNDGKVKPQEPLPQRVKPTGNIHKRVYKDGSSVIYDREKHQFILSAKTKPEDEDQDGILMSLTAKDEVLLSAGKTQIRLKKDGNITIAAKDSAITIEGDVTVKGTLNVE</sequence>
<dbReference type="AlphaFoldDB" id="A0AA37WMR6"/>
<feature type="domain" description="Gp5/Type VI secretion system Vgr protein OB-fold" evidence="1">
    <location>
        <begin position="53"/>
        <end position="118"/>
    </location>
</feature>
<evidence type="ECO:0000313" key="2">
    <source>
        <dbReference type="EMBL" id="GLS27364.1"/>
    </source>
</evidence>
<dbReference type="InterPro" id="IPR037026">
    <property type="entry name" value="Vgr_OB-fold_dom_sf"/>
</dbReference>
<dbReference type="RefSeq" id="WP_232595361.1">
    <property type="nucleotide sequence ID" value="NZ_BSPD01000075.1"/>
</dbReference>
<reference evidence="2 3" key="1">
    <citation type="journal article" date="2014" name="Int. J. Syst. Evol. Microbiol.">
        <title>Complete genome sequence of Corynebacterium casei LMG S-19264T (=DSM 44701T), isolated from a smear-ripened cheese.</title>
        <authorList>
            <consortium name="US DOE Joint Genome Institute (JGI-PGF)"/>
            <person name="Walter F."/>
            <person name="Albersmeier A."/>
            <person name="Kalinowski J."/>
            <person name="Ruckert C."/>
        </authorList>
    </citation>
    <scope>NUCLEOTIDE SEQUENCE [LARGE SCALE GENOMIC DNA]</scope>
    <source>
        <strain evidence="2 3">NBRC 110095</strain>
    </source>
</reference>
<accession>A0AA37WMR6</accession>
<comment type="caution">
    <text evidence="2">The sequence shown here is derived from an EMBL/GenBank/DDBJ whole genome shotgun (WGS) entry which is preliminary data.</text>
</comment>
<protein>
    <recommendedName>
        <fullName evidence="1">Gp5/Type VI secretion system Vgr protein OB-fold domain-containing protein</fullName>
    </recommendedName>
</protein>
<dbReference type="Pfam" id="PF04717">
    <property type="entry name" value="Phage_base_V"/>
    <property type="match status" value="1"/>
</dbReference>
<dbReference type="InterPro" id="IPR006531">
    <property type="entry name" value="Gp5/Vgr_OB"/>
</dbReference>
<name>A0AA37WMR6_9GAMM</name>
<keyword evidence="3" id="KW-1185">Reference proteome</keyword>
<proteinExistence type="predicted"/>
<evidence type="ECO:0000313" key="3">
    <source>
        <dbReference type="Proteomes" id="UP001156870"/>
    </source>
</evidence>